<dbReference type="AlphaFoldDB" id="A0A4R1R7G3"/>
<name>A0A4R1R7G3_HYDET</name>
<dbReference type="RefSeq" id="WP_132016267.1">
    <property type="nucleotide sequence ID" value="NZ_SLUN01000034.1"/>
</dbReference>
<reference evidence="2 3" key="1">
    <citation type="submission" date="2019-03" db="EMBL/GenBank/DDBJ databases">
        <title>Genomic Encyclopedia of Type Strains, Phase IV (KMG-IV): sequencing the most valuable type-strain genomes for metagenomic binning, comparative biology and taxonomic classification.</title>
        <authorList>
            <person name="Goeker M."/>
        </authorList>
    </citation>
    <scope>NUCLEOTIDE SEQUENCE [LARGE SCALE GENOMIC DNA]</scope>
    <source>
        <strain evidence="2 3">LX-B</strain>
    </source>
</reference>
<proteinExistence type="predicted"/>
<evidence type="ECO:0000313" key="3">
    <source>
        <dbReference type="Proteomes" id="UP000295008"/>
    </source>
</evidence>
<keyword evidence="1" id="KW-0472">Membrane</keyword>
<dbReference type="EMBL" id="SLUN01000034">
    <property type="protein sequence ID" value="TCL61460.1"/>
    <property type="molecule type" value="Genomic_DNA"/>
</dbReference>
<organism evidence="2 3">
    <name type="scientific">Hydrogenispora ethanolica</name>
    <dbReference type="NCBI Taxonomy" id="1082276"/>
    <lineage>
        <taxon>Bacteria</taxon>
        <taxon>Bacillati</taxon>
        <taxon>Bacillota</taxon>
        <taxon>Hydrogenispora</taxon>
    </lineage>
</organism>
<feature type="transmembrane region" description="Helical" evidence="1">
    <location>
        <begin position="6"/>
        <end position="32"/>
    </location>
</feature>
<dbReference type="Proteomes" id="UP000295008">
    <property type="component" value="Unassembled WGS sequence"/>
</dbReference>
<protein>
    <submittedName>
        <fullName evidence="2">Uncharacterized protein</fullName>
    </submittedName>
</protein>
<evidence type="ECO:0000313" key="2">
    <source>
        <dbReference type="EMBL" id="TCL61460.1"/>
    </source>
</evidence>
<keyword evidence="3" id="KW-1185">Reference proteome</keyword>
<sequence length="74" mass="7455">MSASTIAITTYVIAIFISFLVAGIIQVMGAILSHLSQKTAASQNSVAISDAPVAQASSSDDAAIAAVIAIAKNY</sequence>
<gene>
    <name evidence="2" type="ORF">EDC14_103416</name>
</gene>
<keyword evidence="1" id="KW-0812">Transmembrane</keyword>
<keyword evidence="1" id="KW-1133">Transmembrane helix</keyword>
<comment type="caution">
    <text evidence="2">The sequence shown here is derived from an EMBL/GenBank/DDBJ whole genome shotgun (WGS) entry which is preliminary data.</text>
</comment>
<evidence type="ECO:0000256" key="1">
    <source>
        <dbReference type="SAM" id="Phobius"/>
    </source>
</evidence>
<accession>A0A4R1R7G3</accession>